<evidence type="ECO:0000313" key="3">
    <source>
        <dbReference type="EMBL" id="QDU68564.1"/>
    </source>
</evidence>
<protein>
    <recommendedName>
        <fullName evidence="2">3-keto-alpha-glucoside-1,2-lyase/3-keto-2-hydroxy-glucal hydratase domain-containing protein</fullName>
    </recommendedName>
</protein>
<accession>A0A518BNK7</accession>
<reference evidence="3 4" key="1">
    <citation type="submission" date="2019-02" db="EMBL/GenBank/DDBJ databases">
        <title>Deep-cultivation of Planctomycetes and their phenomic and genomic characterization uncovers novel biology.</title>
        <authorList>
            <person name="Wiegand S."/>
            <person name="Jogler M."/>
            <person name="Boedeker C."/>
            <person name="Pinto D."/>
            <person name="Vollmers J."/>
            <person name="Rivas-Marin E."/>
            <person name="Kohn T."/>
            <person name="Peeters S.H."/>
            <person name="Heuer A."/>
            <person name="Rast P."/>
            <person name="Oberbeckmann S."/>
            <person name="Bunk B."/>
            <person name="Jeske O."/>
            <person name="Meyerdierks A."/>
            <person name="Storesund J.E."/>
            <person name="Kallscheuer N."/>
            <person name="Luecker S."/>
            <person name="Lage O.M."/>
            <person name="Pohl T."/>
            <person name="Merkel B.J."/>
            <person name="Hornburger P."/>
            <person name="Mueller R.-W."/>
            <person name="Bruemmer F."/>
            <person name="Labrenz M."/>
            <person name="Spormann A.M."/>
            <person name="Op den Camp H."/>
            <person name="Overmann J."/>
            <person name="Amann R."/>
            <person name="Jetten M.S.M."/>
            <person name="Mascher T."/>
            <person name="Medema M.H."/>
            <person name="Devos D.P."/>
            <person name="Kaster A.-K."/>
            <person name="Ovreas L."/>
            <person name="Rohde M."/>
            <person name="Galperin M.Y."/>
            <person name="Jogler C."/>
        </authorList>
    </citation>
    <scope>NUCLEOTIDE SEQUENCE [LARGE SCALE GENOMIC DNA]</scope>
    <source>
        <strain evidence="3 4">Pla133</strain>
    </source>
</reference>
<dbReference type="KEGG" id="pbap:Pla133_36630"/>
<dbReference type="GO" id="GO:0016787">
    <property type="term" value="F:hydrolase activity"/>
    <property type="evidence" value="ECO:0007669"/>
    <property type="project" value="InterPro"/>
</dbReference>
<keyword evidence="4" id="KW-1185">Reference proteome</keyword>
<dbReference type="InterPro" id="IPR010496">
    <property type="entry name" value="AL/BT2_dom"/>
</dbReference>
<keyword evidence="1" id="KW-0732">Signal</keyword>
<dbReference type="EMBL" id="CP036287">
    <property type="protein sequence ID" value="QDU68564.1"/>
    <property type="molecule type" value="Genomic_DNA"/>
</dbReference>
<evidence type="ECO:0000256" key="1">
    <source>
        <dbReference type="SAM" id="SignalP"/>
    </source>
</evidence>
<evidence type="ECO:0000259" key="2">
    <source>
        <dbReference type="Pfam" id="PF06439"/>
    </source>
</evidence>
<proteinExistence type="predicted"/>
<feature type="signal peptide" evidence="1">
    <location>
        <begin position="1"/>
        <end position="23"/>
    </location>
</feature>
<organism evidence="3 4">
    <name type="scientific">Engelhardtia mirabilis</name>
    <dbReference type="NCBI Taxonomy" id="2528011"/>
    <lineage>
        <taxon>Bacteria</taxon>
        <taxon>Pseudomonadati</taxon>
        <taxon>Planctomycetota</taxon>
        <taxon>Planctomycetia</taxon>
        <taxon>Planctomycetia incertae sedis</taxon>
        <taxon>Engelhardtia</taxon>
    </lineage>
</organism>
<dbReference type="Proteomes" id="UP000316921">
    <property type="component" value="Chromosome"/>
</dbReference>
<gene>
    <name evidence="3" type="ORF">Pla133_36630</name>
</gene>
<dbReference type="PROSITE" id="PS51257">
    <property type="entry name" value="PROKAR_LIPOPROTEIN"/>
    <property type="match status" value="1"/>
</dbReference>
<evidence type="ECO:0000313" key="4">
    <source>
        <dbReference type="Proteomes" id="UP000316921"/>
    </source>
</evidence>
<dbReference type="Gene3D" id="2.60.120.560">
    <property type="entry name" value="Exo-inulinase, domain 1"/>
    <property type="match status" value="1"/>
</dbReference>
<dbReference type="AlphaFoldDB" id="A0A518BNK7"/>
<dbReference type="RefSeq" id="WP_145067678.1">
    <property type="nucleotide sequence ID" value="NZ_CP036287.1"/>
</dbReference>
<sequence length="273" mass="29985" precursor="true">MRRAQPVLQVLFLGGLMALSSCAADRGVVSASEAGEDWIALFDGASLDGWTPKLVGQPLGSDTDRTFRVRDGLLVVDYGDYEGDFAERFGHLFHELPLSHYRLRIEYRFVGEQVPGGPGWALRNSGVMLHCQDPATMGLDQSFPVSIEAQMLGGDGVHERHNGNLCTPGTHVEMGGELITRHCTDSTSHTYHGDEWVLLELEVHGSERVVHWLEGEPVLEYGGLQLDPGDADAARLLEAGAALELDHGWISIQAESHPLEVRRIELLMLPETD</sequence>
<feature type="domain" description="3-keto-alpha-glucoside-1,2-lyase/3-keto-2-hydroxy-glucal hydratase" evidence="2">
    <location>
        <begin position="37"/>
        <end position="266"/>
    </location>
</feature>
<feature type="chain" id="PRO_5022033240" description="3-keto-alpha-glucoside-1,2-lyase/3-keto-2-hydroxy-glucal hydratase domain-containing protein" evidence="1">
    <location>
        <begin position="24"/>
        <end position="273"/>
    </location>
</feature>
<dbReference type="Pfam" id="PF06439">
    <property type="entry name" value="3keto-disac_hyd"/>
    <property type="match status" value="1"/>
</dbReference>
<name>A0A518BNK7_9BACT</name>